<dbReference type="SUPFAM" id="SSF57716">
    <property type="entry name" value="Glucocorticoid receptor-like (DNA-binding domain)"/>
    <property type="match status" value="1"/>
</dbReference>
<evidence type="ECO:0000313" key="7">
    <source>
        <dbReference type="EMBL" id="KAK0053734.1"/>
    </source>
</evidence>
<evidence type="ECO:0000256" key="1">
    <source>
        <dbReference type="ARBA" id="ARBA00022723"/>
    </source>
</evidence>
<evidence type="ECO:0000256" key="2">
    <source>
        <dbReference type="ARBA" id="ARBA00022771"/>
    </source>
</evidence>
<keyword evidence="8" id="KW-1185">Reference proteome</keyword>
<evidence type="ECO:0000256" key="5">
    <source>
        <dbReference type="PROSITE-ProRule" id="PRU00309"/>
    </source>
</evidence>
<comment type="caution">
    <text evidence="7">The sequence shown here is derived from an EMBL/GenBank/DDBJ whole genome shotgun (WGS) entry which is preliminary data.</text>
</comment>
<dbReference type="PANTHER" id="PTHR46927">
    <property type="entry name" value="AGAP005574-PA"/>
    <property type="match status" value="1"/>
</dbReference>
<dbReference type="InterPro" id="IPR006612">
    <property type="entry name" value="THAP_Znf"/>
</dbReference>
<protein>
    <submittedName>
        <fullName evidence="7">THAP domain-containing protein 1</fullName>
    </submittedName>
</protein>
<reference evidence="7" key="1">
    <citation type="journal article" date="2023" name="PLoS Negl. Trop. Dis.">
        <title>A genome sequence for Biomphalaria pfeifferi, the major vector snail for the human-infecting parasite Schistosoma mansoni.</title>
        <authorList>
            <person name="Bu L."/>
            <person name="Lu L."/>
            <person name="Laidemitt M.R."/>
            <person name="Zhang S.M."/>
            <person name="Mutuku M."/>
            <person name="Mkoji G."/>
            <person name="Steinauer M."/>
            <person name="Loker E.S."/>
        </authorList>
    </citation>
    <scope>NUCLEOTIDE SEQUENCE</scope>
    <source>
        <strain evidence="7">KasaAsao</strain>
    </source>
</reference>
<gene>
    <name evidence="7" type="ORF">Bpfe_016728</name>
</gene>
<sequence length="402" mass="46027">MGKQCVAFGCYNNDEKKNECRERKISFHRFPINNPKLCIEWILKIKRTNFTVNKHNVICSEHFEEDCFTYQPFTNRRFIKPGAVPTKFSFSSKCSRRSKKKTMYDLRESVPPKDTMSEDKTNENFVADYTTEKYLNPSYANSSAISNIRTMLMSPSKNLGRESASTSTNATNTGGFKQIKSLGLMSKSRPQTDIPNIVLMSPINLSDDTANKVLFVWHKPAVKNISSYESEIPQVADKATHFTEELRKEIKKEIQFEDEEISHPCKERSVGQNYVCDKEIKVEIDEQNINSGQTDVSGADKTPTEETQSLCTDEKLDIGNFETVGKQSSFCLPNPEFVDANMVSRFDCYDHFPAMAKIESGRKCVRNGCGRVSYFFCRKCSEFLCITGTDINDDCFYLYHHR</sequence>
<dbReference type="Pfam" id="PF05485">
    <property type="entry name" value="THAP"/>
    <property type="match status" value="1"/>
</dbReference>
<evidence type="ECO:0000256" key="4">
    <source>
        <dbReference type="ARBA" id="ARBA00023125"/>
    </source>
</evidence>
<evidence type="ECO:0000259" key="6">
    <source>
        <dbReference type="PROSITE" id="PS50950"/>
    </source>
</evidence>
<proteinExistence type="predicted"/>
<keyword evidence="1" id="KW-0479">Metal-binding</keyword>
<keyword evidence="3" id="KW-0862">Zinc</keyword>
<evidence type="ECO:0000313" key="8">
    <source>
        <dbReference type="Proteomes" id="UP001233172"/>
    </source>
</evidence>
<dbReference type="EMBL" id="JASAOG010000083">
    <property type="protein sequence ID" value="KAK0053734.1"/>
    <property type="molecule type" value="Genomic_DNA"/>
</dbReference>
<feature type="domain" description="THAP-type" evidence="6">
    <location>
        <begin position="1"/>
        <end position="88"/>
    </location>
</feature>
<reference evidence="7" key="2">
    <citation type="submission" date="2023-04" db="EMBL/GenBank/DDBJ databases">
        <authorList>
            <person name="Bu L."/>
            <person name="Lu L."/>
            <person name="Laidemitt M.R."/>
            <person name="Zhang S.M."/>
            <person name="Mutuku M."/>
            <person name="Mkoji G."/>
            <person name="Steinauer M."/>
            <person name="Loker E.S."/>
        </authorList>
    </citation>
    <scope>NUCLEOTIDE SEQUENCE</scope>
    <source>
        <strain evidence="7">KasaAsao</strain>
        <tissue evidence="7">Whole Snail</tissue>
    </source>
</reference>
<dbReference type="AlphaFoldDB" id="A0AAD8F8C0"/>
<dbReference type="InterPro" id="IPR052224">
    <property type="entry name" value="THAP_domain_protein"/>
</dbReference>
<dbReference type="SMART" id="SM00980">
    <property type="entry name" value="THAP"/>
    <property type="match status" value="1"/>
</dbReference>
<dbReference type="PANTHER" id="PTHR46927:SF3">
    <property type="entry name" value="THAP-TYPE DOMAIN-CONTAINING PROTEIN"/>
    <property type="match status" value="1"/>
</dbReference>
<dbReference type="PROSITE" id="PS50950">
    <property type="entry name" value="ZF_THAP"/>
    <property type="match status" value="1"/>
</dbReference>
<accession>A0AAD8F8C0</accession>
<dbReference type="Proteomes" id="UP001233172">
    <property type="component" value="Unassembled WGS sequence"/>
</dbReference>
<evidence type="ECO:0000256" key="3">
    <source>
        <dbReference type="ARBA" id="ARBA00022833"/>
    </source>
</evidence>
<organism evidence="7 8">
    <name type="scientific">Biomphalaria pfeifferi</name>
    <name type="common">Bloodfluke planorb</name>
    <name type="synonym">Freshwater snail</name>
    <dbReference type="NCBI Taxonomy" id="112525"/>
    <lineage>
        <taxon>Eukaryota</taxon>
        <taxon>Metazoa</taxon>
        <taxon>Spiralia</taxon>
        <taxon>Lophotrochozoa</taxon>
        <taxon>Mollusca</taxon>
        <taxon>Gastropoda</taxon>
        <taxon>Heterobranchia</taxon>
        <taxon>Euthyneura</taxon>
        <taxon>Panpulmonata</taxon>
        <taxon>Hygrophila</taxon>
        <taxon>Lymnaeoidea</taxon>
        <taxon>Planorbidae</taxon>
        <taxon>Biomphalaria</taxon>
    </lineage>
</organism>
<keyword evidence="2 5" id="KW-0863">Zinc-finger</keyword>
<dbReference type="SMART" id="SM00692">
    <property type="entry name" value="DM3"/>
    <property type="match status" value="1"/>
</dbReference>
<keyword evidence="4 5" id="KW-0238">DNA-binding</keyword>
<dbReference type="GO" id="GO:0008270">
    <property type="term" value="F:zinc ion binding"/>
    <property type="evidence" value="ECO:0007669"/>
    <property type="project" value="UniProtKB-KW"/>
</dbReference>
<name>A0AAD8F8C0_BIOPF</name>
<dbReference type="GO" id="GO:0003677">
    <property type="term" value="F:DNA binding"/>
    <property type="evidence" value="ECO:0007669"/>
    <property type="project" value="UniProtKB-UniRule"/>
</dbReference>